<name>A0A2H0W7X6_9BACT</name>
<sequence>MKQIKLIVGLGNPGKKYQLSRHNLGFSLIDKIIKDRKLTESKKFNSLIAKTKQCVLLKPQTFMNKSGLAIAKAKQFYKLKPENILIVHDDLDIPLGKYKLQFGKGPKLHKGIHSIERQLKTNKFWRLRLGIEDRKAEDDNINGEDYVLNNFSKKEMKIITKVFTRAAINLFKEEES</sequence>
<dbReference type="SUPFAM" id="SSF53178">
    <property type="entry name" value="Peptidyl-tRNA hydrolase-like"/>
    <property type="match status" value="1"/>
</dbReference>
<comment type="caution">
    <text evidence="4">Lacks conserved residue(s) required for the propagation of feature annotation.</text>
</comment>
<evidence type="ECO:0000256" key="3">
    <source>
        <dbReference type="ARBA" id="ARBA00022884"/>
    </source>
</evidence>
<comment type="function">
    <text evidence="4">Catalyzes the release of premature peptidyl moieties from peptidyl-tRNA molecules trapped in stalled 50S ribosomal subunits, and thus maintains levels of free tRNAs and 50S ribosomes.</text>
</comment>
<comment type="subunit">
    <text evidence="4">Monomer.</text>
</comment>
<dbReference type="InterPro" id="IPR001328">
    <property type="entry name" value="Pept_tRNA_hydro"/>
</dbReference>
<dbReference type="PANTHER" id="PTHR17224:SF1">
    <property type="entry name" value="PEPTIDYL-TRNA HYDROLASE"/>
    <property type="match status" value="1"/>
</dbReference>
<dbReference type="GO" id="GO:0072344">
    <property type="term" value="P:rescue of stalled ribosome"/>
    <property type="evidence" value="ECO:0007669"/>
    <property type="project" value="UniProtKB-UniRule"/>
</dbReference>
<comment type="function">
    <text evidence="4">Hydrolyzes ribosome-free peptidyl-tRNAs (with 1 or more amino acids incorporated), which drop off the ribosome during protein synthesis, or as a result of ribosome stalling.</text>
</comment>
<comment type="catalytic activity">
    <reaction evidence="4">
        <text>an N-acyl-L-alpha-aminoacyl-tRNA + H2O = an N-acyl-L-amino acid + a tRNA + H(+)</text>
        <dbReference type="Rhea" id="RHEA:54448"/>
        <dbReference type="Rhea" id="RHEA-COMP:10123"/>
        <dbReference type="Rhea" id="RHEA-COMP:13883"/>
        <dbReference type="ChEBI" id="CHEBI:15377"/>
        <dbReference type="ChEBI" id="CHEBI:15378"/>
        <dbReference type="ChEBI" id="CHEBI:59874"/>
        <dbReference type="ChEBI" id="CHEBI:78442"/>
        <dbReference type="ChEBI" id="CHEBI:138191"/>
        <dbReference type="EC" id="3.1.1.29"/>
    </reaction>
</comment>
<dbReference type="Gene3D" id="3.40.50.1470">
    <property type="entry name" value="Peptidyl-tRNA hydrolase"/>
    <property type="match status" value="1"/>
</dbReference>
<keyword evidence="3 4" id="KW-0694">RNA-binding</keyword>
<dbReference type="Pfam" id="PF01195">
    <property type="entry name" value="Pept_tRNA_hydro"/>
    <property type="match status" value="1"/>
</dbReference>
<comment type="subcellular location">
    <subcellularLocation>
        <location evidence="4">Cytoplasm</location>
    </subcellularLocation>
</comment>
<gene>
    <name evidence="4" type="primary">pth</name>
    <name evidence="5" type="ORF">COT75_04810</name>
</gene>
<feature type="binding site" evidence="4">
    <location>
        <position position="17"/>
    </location>
    <ligand>
        <name>tRNA</name>
        <dbReference type="ChEBI" id="CHEBI:17843"/>
    </ligand>
</feature>
<comment type="similarity">
    <text evidence="4">Belongs to the PTH family.</text>
</comment>
<organism evidence="5 6">
    <name type="scientific">Candidatus Beckwithbacteria bacterium CG10_big_fil_rev_8_21_14_0_10_34_10</name>
    <dbReference type="NCBI Taxonomy" id="1974495"/>
    <lineage>
        <taxon>Bacteria</taxon>
        <taxon>Candidatus Beckwithiibacteriota</taxon>
    </lineage>
</organism>
<dbReference type="PANTHER" id="PTHR17224">
    <property type="entry name" value="PEPTIDYL-TRNA HYDROLASE"/>
    <property type="match status" value="1"/>
</dbReference>
<dbReference type="AlphaFoldDB" id="A0A2H0W7X6"/>
<reference evidence="6" key="1">
    <citation type="submission" date="2017-09" db="EMBL/GenBank/DDBJ databases">
        <title>Depth-based differentiation of microbial function through sediment-hosted aquifers and enrichment of novel symbionts in the deep terrestrial subsurface.</title>
        <authorList>
            <person name="Probst A.J."/>
            <person name="Ladd B."/>
            <person name="Jarett J.K."/>
            <person name="Geller-Mcgrath D.E."/>
            <person name="Sieber C.M.K."/>
            <person name="Emerson J.B."/>
            <person name="Anantharaman K."/>
            <person name="Thomas B.C."/>
            <person name="Malmstrom R."/>
            <person name="Stieglmeier M."/>
            <person name="Klingl A."/>
            <person name="Woyke T."/>
            <person name="Ryan C.M."/>
            <person name="Banfield J.F."/>
        </authorList>
    </citation>
    <scope>NUCLEOTIDE SEQUENCE [LARGE SCALE GENOMIC DNA]</scope>
</reference>
<feature type="binding site" evidence="4">
    <location>
        <position position="64"/>
    </location>
    <ligand>
        <name>tRNA</name>
        <dbReference type="ChEBI" id="CHEBI:17843"/>
    </ligand>
</feature>
<protein>
    <recommendedName>
        <fullName evidence="4">Peptidyl-tRNA hydrolase</fullName>
        <shortName evidence="4">Pth</shortName>
        <ecNumber evidence="4">3.1.1.29</ecNumber>
    </recommendedName>
</protein>
<comment type="caution">
    <text evidence="5">The sequence shown here is derived from an EMBL/GenBank/DDBJ whole genome shotgun (WGS) entry which is preliminary data.</text>
</comment>
<evidence type="ECO:0000256" key="2">
    <source>
        <dbReference type="ARBA" id="ARBA00022801"/>
    </source>
</evidence>
<proteinExistence type="inferred from homology"/>
<dbReference type="NCBIfam" id="TIGR00447">
    <property type="entry name" value="pth"/>
    <property type="match status" value="1"/>
</dbReference>
<keyword evidence="4" id="KW-0963">Cytoplasm</keyword>
<feature type="site" description="Discriminates between blocked and unblocked aminoacyl-tRNA" evidence="4">
    <location>
        <position position="12"/>
    </location>
</feature>
<feature type="site" description="Stabilizes the basic form of H active site to accept a proton" evidence="4">
    <location>
        <position position="89"/>
    </location>
</feature>
<evidence type="ECO:0000313" key="5">
    <source>
        <dbReference type="EMBL" id="PIS08774.1"/>
    </source>
</evidence>
<evidence type="ECO:0000313" key="6">
    <source>
        <dbReference type="Proteomes" id="UP000230093"/>
    </source>
</evidence>
<feature type="active site" description="Proton acceptor" evidence="4">
    <location>
        <position position="22"/>
    </location>
</feature>
<evidence type="ECO:0000256" key="4">
    <source>
        <dbReference type="HAMAP-Rule" id="MF_00083"/>
    </source>
</evidence>
<accession>A0A2H0W7X6</accession>
<dbReference type="EMBL" id="PEZT01000028">
    <property type="protein sequence ID" value="PIS08774.1"/>
    <property type="molecule type" value="Genomic_DNA"/>
</dbReference>
<dbReference type="GO" id="GO:0000049">
    <property type="term" value="F:tRNA binding"/>
    <property type="evidence" value="ECO:0007669"/>
    <property type="project" value="UniProtKB-UniRule"/>
</dbReference>
<dbReference type="InterPro" id="IPR036416">
    <property type="entry name" value="Pept_tRNA_hydro_sf"/>
</dbReference>
<dbReference type="CDD" id="cd00462">
    <property type="entry name" value="PTH"/>
    <property type="match status" value="1"/>
</dbReference>
<dbReference type="EC" id="3.1.1.29" evidence="4"/>
<dbReference type="Proteomes" id="UP000230093">
    <property type="component" value="Unassembled WGS sequence"/>
</dbReference>
<dbReference type="HAMAP" id="MF_00083">
    <property type="entry name" value="Pept_tRNA_hydro_bact"/>
    <property type="match status" value="1"/>
</dbReference>
<dbReference type="GO" id="GO:0004045">
    <property type="term" value="F:peptidyl-tRNA hydrolase activity"/>
    <property type="evidence" value="ECO:0007669"/>
    <property type="project" value="UniProtKB-UniRule"/>
</dbReference>
<evidence type="ECO:0000256" key="1">
    <source>
        <dbReference type="ARBA" id="ARBA00022555"/>
    </source>
</evidence>
<dbReference type="GO" id="GO:0006515">
    <property type="term" value="P:protein quality control for misfolded or incompletely synthesized proteins"/>
    <property type="evidence" value="ECO:0007669"/>
    <property type="project" value="UniProtKB-UniRule"/>
</dbReference>
<feature type="binding site" evidence="4">
    <location>
        <position position="62"/>
    </location>
    <ligand>
        <name>tRNA</name>
        <dbReference type="ChEBI" id="CHEBI:17843"/>
    </ligand>
</feature>
<keyword evidence="2 4" id="KW-0378">Hydrolase</keyword>
<keyword evidence="1 4" id="KW-0820">tRNA-binding</keyword>
<dbReference type="GO" id="GO:0005737">
    <property type="term" value="C:cytoplasm"/>
    <property type="evidence" value="ECO:0007669"/>
    <property type="project" value="UniProtKB-SubCell"/>
</dbReference>